<gene>
    <name evidence="1" type="ORF">ARGLB_027_00120</name>
</gene>
<organism evidence="1 2">
    <name type="scientific">Arthrobacter globiformis (strain ATCC 8010 / DSM 20124 / JCM 1332 / NBRC 12137 / NCIMB 8907 / NRRL B-2979 / 168)</name>
    <dbReference type="NCBI Taxonomy" id="1077972"/>
    <lineage>
        <taxon>Bacteria</taxon>
        <taxon>Bacillati</taxon>
        <taxon>Actinomycetota</taxon>
        <taxon>Actinomycetes</taxon>
        <taxon>Micrococcales</taxon>
        <taxon>Micrococcaceae</taxon>
        <taxon>Arthrobacter</taxon>
    </lineage>
</organism>
<sequence>MAGFVQIIEFQTSRIEEVEALGRPSRTEGTTAPTFRRIIATADRDRPGTYFTIVEFDSYESAMENSNRPETSDFAAKMAALCDGPPVFRNLDVLWEDTGQGPDGTA</sequence>
<dbReference type="EMBL" id="BAEG01000027">
    <property type="protein sequence ID" value="GAB12683.1"/>
    <property type="molecule type" value="Genomic_DNA"/>
</dbReference>
<dbReference type="STRING" id="1077972.ARGLB_027_00120"/>
<protein>
    <recommendedName>
        <fullName evidence="3">ABM domain-containing protein</fullName>
    </recommendedName>
</protein>
<proteinExistence type="predicted"/>
<comment type="caution">
    <text evidence="1">The sequence shown here is derived from an EMBL/GenBank/DDBJ whole genome shotgun (WGS) entry which is preliminary data.</text>
</comment>
<evidence type="ECO:0000313" key="2">
    <source>
        <dbReference type="Proteomes" id="UP000003828"/>
    </source>
</evidence>
<dbReference type="RefSeq" id="WP_003799084.1">
    <property type="nucleotide sequence ID" value="NZ_BAEG01000027.1"/>
</dbReference>
<dbReference type="eggNOG" id="ENOG5031QZE">
    <property type="taxonomic scope" value="Bacteria"/>
</dbReference>
<evidence type="ECO:0000313" key="1">
    <source>
        <dbReference type="EMBL" id="GAB12683.1"/>
    </source>
</evidence>
<name>H0QIN2_ARTG1</name>
<accession>H0QIN2</accession>
<dbReference type="SUPFAM" id="SSF54909">
    <property type="entry name" value="Dimeric alpha+beta barrel"/>
    <property type="match status" value="1"/>
</dbReference>
<evidence type="ECO:0008006" key="3">
    <source>
        <dbReference type="Google" id="ProtNLM"/>
    </source>
</evidence>
<dbReference type="OrthoDB" id="9182871at2"/>
<keyword evidence="2" id="KW-1185">Reference proteome</keyword>
<reference evidence="1 2" key="1">
    <citation type="submission" date="2011-12" db="EMBL/GenBank/DDBJ databases">
        <title>Whole genome shotgun sequence of Arthrobacter globiformis NBRC 12137.</title>
        <authorList>
            <person name="Miyazawa S."/>
            <person name="Hosoyama A."/>
            <person name="Tsuchikane K."/>
            <person name="Katsumata H."/>
            <person name="Yamazaki S."/>
            <person name="Fujita N."/>
        </authorList>
    </citation>
    <scope>NUCLEOTIDE SEQUENCE [LARGE SCALE GENOMIC DNA]</scope>
    <source>
        <strain evidence="1 2">NBRC 12137</strain>
    </source>
</reference>
<dbReference type="InterPro" id="IPR011008">
    <property type="entry name" value="Dimeric_a/b-barrel"/>
</dbReference>
<dbReference type="Proteomes" id="UP000003828">
    <property type="component" value="Unassembled WGS sequence"/>
</dbReference>
<dbReference type="AlphaFoldDB" id="H0QIN2"/>